<organism evidence="4 5">
    <name type="scientific">Campylobacter massiliensis</name>
    <dbReference type="NCBI Taxonomy" id="2762557"/>
    <lineage>
        <taxon>Bacteria</taxon>
        <taxon>Pseudomonadati</taxon>
        <taxon>Campylobacterota</taxon>
        <taxon>Epsilonproteobacteria</taxon>
        <taxon>Campylobacterales</taxon>
        <taxon>Campylobacteraceae</taxon>
        <taxon>Campylobacter</taxon>
    </lineage>
</organism>
<dbReference type="PROSITE" id="PS50297">
    <property type="entry name" value="ANK_REP_REGION"/>
    <property type="match status" value="1"/>
</dbReference>
<dbReference type="PROSITE" id="PS50088">
    <property type="entry name" value="ANK_REPEAT"/>
    <property type="match status" value="1"/>
</dbReference>
<dbReference type="PANTHER" id="PTHR24198">
    <property type="entry name" value="ANKYRIN REPEAT AND PROTEIN KINASE DOMAIN-CONTAINING PROTEIN"/>
    <property type="match status" value="1"/>
</dbReference>
<dbReference type="SMART" id="SM00248">
    <property type="entry name" value="ANK"/>
    <property type="match status" value="2"/>
</dbReference>
<comment type="caution">
    <text evidence="4">The sequence shown here is derived from an EMBL/GenBank/DDBJ whole genome shotgun (WGS) entry which is preliminary data.</text>
</comment>
<gene>
    <name evidence="4" type="ORF">H7R39_03935</name>
</gene>
<dbReference type="Gene3D" id="1.25.40.20">
    <property type="entry name" value="Ankyrin repeat-containing domain"/>
    <property type="match status" value="1"/>
</dbReference>
<sequence length="433" mass="50380">MNKLALSLVALSLIVFVNFIYEKLSGPTRFVVTADTKIIPGSELSKYVTQEEIDDFAFRYWDIDKQIKDDAFAENFRKLLKSKQTDQILKFMQDNNISVDSPVIDGVTPLMYASFYDDEVTAKRLIDMGVNAHTQDNYKLSPLAYAIENNSTKTAKLLLDSGVKFDEVKAVQWYRKTPFYYNIEKLIIDGDDVKIIFEDNYQVNKESKDVNDPIGYIVTHNYVEMTELALASGYRPKLDDHHNTFFHGLRDDSEFMRSLYILLDTIPNYEPMLELLLKYDVVGQPTKEELKKAYEECYKKRKGLIDYKENYIYKMNQGRDEEAEEKIQRTNNKYKYAPYSLLYEDGLLQYKPKPIDPKKIEEFDKDINFYNPHCPDENATFKDIRAFIKWANEMEKQEGINSAIGRAESGMAQVIYVDSNRSKSDSNSNLQSK</sequence>
<accession>A0A842JBH2</accession>
<dbReference type="RefSeq" id="WP_185898049.1">
    <property type="nucleotide sequence ID" value="NZ_JACLZK010000001.1"/>
</dbReference>
<name>A0A842JBH2_9BACT</name>
<proteinExistence type="predicted"/>
<dbReference type="Pfam" id="PF12796">
    <property type="entry name" value="Ank_2"/>
    <property type="match status" value="1"/>
</dbReference>
<keyword evidence="1" id="KW-0677">Repeat</keyword>
<protein>
    <submittedName>
        <fullName evidence="4">Ankyrin repeat domain-containing protein</fullName>
    </submittedName>
</protein>
<dbReference type="InterPro" id="IPR036770">
    <property type="entry name" value="Ankyrin_rpt-contain_sf"/>
</dbReference>
<dbReference type="InterPro" id="IPR002110">
    <property type="entry name" value="Ankyrin_rpt"/>
</dbReference>
<dbReference type="PANTHER" id="PTHR24198:SF165">
    <property type="entry name" value="ANKYRIN REPEAT-CONTAINING PROTEIN-RELATED"/>
    <property type="match status" value="1"/>
</dbReference>
<dbReference type="EMBL" id="JACLZK010000001">
    <property type="protein sequence ID" value="MBC2882424.1"/>
    <property type="molecule type" value="Genomic_DNA"/>
</dbReference>
<reference evidence="4 5" key="1">
    <citation type="submission" date="2020-08" db="EMBL/GenBank/DDBJ databases">
        <title>Complete genome and description of Campylobacter massiliensis Marseille-Q3452 sp. nov.</title>
        <authorList>
            <person name="Antezack A."/>
        </authorList>
    </citation>
    <scope>NUCLEOTIDE SEQUENCE [LARGE SCALE GENOMIC DNA]</scope>
    <source>
        <strain evidence="4 5">Marseille-Q3452</strain>
    </source>
</reference>
<dbReference type="AlphaFoldDB" id="A0A842JBH2"/>
<dbReference type="Proteomes" id="UP000552683">
    <property type="component" value="Unassembled WGS sequence"/>
</dbReference>
<evidence type="ECO:0000313" key="4">
    <source>
        <dbReference type="EMBL" id="MBC2882424.1"/>
    </source>
</evidence>
<keyword evidence="2 3" id="KW-0040">ANK repeat</keyword>
<evidence type="ECO:0000313" key="5">
    <source>
        <dbReference type="Proteomes" id="UP000552683"/>
    </source>
</evidence>
<evidence type="ECO:0000256" key="3">
    <source>
        <dbReference type="PROSITE-ProRule" id="PRU00023"/>
    </source>
</evidence>
<feature type="repeat" description="ANK" evidence="3">
    <location>
        <begin position="105"/>
        <end position="137"/>
    </location>
</feature>
<evidence type="ECO:0000256" key="2">
    <source>
        <dbReference type="ARBA" id="ARBA00023043"/>
    </source>
</evidence>
<keyword evidence="5" id="KW-1185">Reference proteome</keyword>
<evidence type="ECO:0000256" key="1">
    <source>
        <dbReference type="ARBA" id="ARBA00022737"/>
    </source>
</evidence>
<dbReference type="SUPFAM" id="SSF48403">
    <property type="entry name" value="Ankyrin repeat"/>
    <property type="match status" value="1"/>
</dbReference>